<dbReference type="HOGENOM" id="CLU_2756535_0_0_0"/>
<evidence type="ECO:0000313" key="2">
    <source>
        <dbReference type="Proteomes" id="UP000000323"/>
    </source>
</evidence>
<dbReference type="KEGG" id="ttr:Tter_0533"/>
<sequence length="70" mass="8161">MQKRIVMYSNRNEMDRGINRLTVEGWMVQSITALESRSYRVEFVRSSYEEENLQVNAQTIAPSEPLSSFS</sequence>
<keyword evidence="2" id="KW-1185">Reference proteome</keyword>
<evidence type="ECO:0000313" key="1">
    <source>
        <dbReference type="EMBL" id="ACZ41451.1"/>
    </source>
</evidence>
<dbReference type="RefSeq" id="WP_012874486.1">
    <property type="nucleotide sequence ID" value="NC_013525.1"/>
</dbReference>
<dbReference type="EMBL" id="CP001825">
    <property type="protein sequence ID" value="ACZ41451.1"/>
    <property type="molecule type" value="Genomic_DNA"/>
</dbReference>
<dbReference type="AlphaFoldDB" id="D1CEU5"/>
<protein>
    <submittedName>
        <fullName evidence="1">Uncharacterized protein</fullName>
    </submittedName>
</protein>
<name>D1CEU5_THET1</name>
<organism evidence="1 2">
    <name type="scientific">Thermobaculum terrenum (strain ATCC BAA-798 / CCMEE 7001 / YNP1)</name>
    <dbReference type="NCBI Taxonomy" id="525904"/>
    <lineage>
        <taxon>Bacteria</taxon>
        <taxon>Bacillati</taxon>
        <taxon>Chloroflexota</taxon>
        <taxon>Chloroflexia</taxon>
        <taxon>Candidatus Thermobaculales</taxon>
        <taxon>Candidatus Thermobaculaceae</taxon>
        <taxon>Thermobaculum</taxon>
    </lineage>
</organism>
<reference evidence="2" key="1">
    <citation type="journal article" date="2010" name="Stand. Genomic Sci.">
        <title>Complete genome sequence of 'Thermobaculum terrenum' type strain (YNP1).</title>
        <authorList>
            <person name="Kiss H."/>
            <person name="Cleland D."/>
            <person name="Lapidus A."/>
            <person name="Lucas S."/>
            <person name="Glavina Del Rio T."/>
            <person name="Nolan M."/>
            <person name="Tice H."/>
            <person name="Han C."/>
            <person name="Goodwin L."/>
            <person name="Pitluck S."/>
            <person name="Liolios K."/>
            <person name="Ivanova N."/>
            <person name="Mavromatis K."/>
            <person name="Ovchinnikova G."/>
            <person name="Pati A."/>
            <person name="Chen A."/>
            <person name="Palaniappan K."/>
            <person name="Land M."/>
            <person name="Hauser L."/>
            <person name="Chang Y."/>
            <person name="Jeffries C."/>
            <person name="Lu M."/>
            <person name="Brettin T."/>
            <person name="Detter J."/>
            <person name="Goker M."/>
            <person name="Tindall B."/>
            <person name="Beck B."/>
            <person name="McDermott T."/>
            <person name="Woyke T."/>
            <person name="Bristow J."/>
            <person name="Eisen J."/>
            <person name="Markowitz V."/>
            <person name="Hugenholtz P."/>
            <person name="Kyrpides N."/>
            <person name="Klenk H."/>
            <person name="Cheng J."/>
        </authorList>
    </citation>
    <scope>NUCLEOTIDE SEQUENCE [LARGE SCALE GENOMIC DNA]</scope>
    <source>
        <strain evidence="2">ATCC BAA-798 / YNP1</strain>
    </source>
</reference>
<gene>
    <name evidence="1" type="ordered locus">Tter_0533</name>
</gene>
<accession>D1CEU5</accession>
<dbReference type="Proteomes" id="UP000000323">
    <property type="component" value="Chromosome 1"/>
</dbReference>
<proteinExistence type="predicted"/>